<protein>
    <submittedName>
        <fullName evidence="2">Uncharacterized protein</fullName>
    </submittedName>
</protein>
<gene>
    <name evidence="2" type="ORF">CRP01_21095</name>
</gene>
<name>A0A2D0N7L1_FLAN2</name>
<keyword evidence="3" id="KW-1185">Reference proteome</keyword>
<keyword evidence="1" id="KW-0812">Transmembrane</keyword>
<dbReference type="EMBL" id="PDUD01000025">
    <property type="protein sequence ID" value="PHN04504.1"/>
    <property type="molecule type" value="Genomic_DNA"/>
</dbReference>
<sequence length="78" mass="8707">MPETGVAEAGLAERAPLSETGTATVVTIGDSRVALVCILCIFAQWLGFVACWACREKVIPRQQIKLRKIIFRIIIMWF</sequence>
<accession>A0A2D0N7L1</accession>
<evidence type="ECO:0000256" key="1">
    <source>
        <dbReference type="SAM" id="Phobius"/>
    </source>
</evidence>
<comment type="caution">
    <text evidence="2">The sequence shown here is derived from an EMBL/GenBank/DDBJ whole genome shotgun (WGS) entry which is preliminary data.</text>
</comment>
<feature type="transmembrane region" description="Helical" evidence="1">
    <location>
        <begin position="33"/>
        <end position="54"/>
    </location>
</feature>
<keyword evidence="1" id="KW-1133">Transmembrane helix</keyword>
<proteinExistence type="predicted"/>
<dbReference type="AlphaFoldDB" id="A0A2D0N7L1"/>
<keyword evidence="1" id="KW-0472">Membrane</keyword>
<organism evidence="2 3">
    <name type="scientific">Flavilitoribacter nigricans (strain ATCC 23147 / DSM 23189 / NBRC 102662 / NCIMB 1420 / SS-2)</name>
    <name type="common">Lewinella nigricans</name>
    <dbReference type="NCBI Taxonomy" id="1122177"/>
    <lineage>
        <taxon>Bacteria</taxon>
        <taxon>Pseudomonadati</taxon>
        <taxon>Bacteroidota</taxon>
        <taxon>Saprospiria</taxon>
        <taxon>Saprospirales</taxon>
        <taxon>Lewinellaceae</taxon>
        <taxon>Flavilitoribacter</taxon>
    </lineage>
</organism>
<evidence type="ECO:0000313" key="2">
    <source>
        <dbReference type="EMBL" id="PHN04504.1"/>
    </source>
</evidence>
<evidence type="ECO:0000313" key="3">
    <source>
        <dbReference type="Proteomes" id="UP000223913"/>
    </source>
</evidence>
<dbReference type="Proteomes" id="UP000223913">
    <property type="component" value="Unassembled WGS sequence"/>
</dbReference>
<reference evidence="2 3" key="1">
    <citation type="submission" date="2017-10" db="EMBL/GenBank/DDBJ databases">
        <title>The draft genome sequence of Lewinella nigricans NBRC 102662.</title>
        <authorList>
            <person name="Wang K."/>
        </authorList>
    </citation>
    <scope>NUCLEOTIDE SEQUENCE [LARGE SCALE GENOMIC DNA]</scope>
    <source>
        <strain evidence="2 3">NBRC 102662</strain>
    </source>
</reference>